<dbReference type="Proteomes" id="UP000078542">
    <property type="component" value="Unassembled WGS sequence"/>
</dbReference>
<protein>
    <submittedName>
        <fullName evidence="1">Uncharacterized protein</fullName>
    </submittedName>
</protein>
<reference evidence="1 2" key="1">
    <citation type="submission" date="2016-03" db="EMBL/GenBank/DDBJ databases">
        <title>Cyphomyrmex costatus WGS genome.</title>
        <authorList>
            <person name="Nygaard S."/>
            <person name="Hu H."/>
            <person name="Boomsma J."/>
            <person name="Zhang G."/>
        </authorList>
    </citation>
    <scope>NUCLEOTIDE SEQUENCE [LARGE SCALE GENOMIC DNA]</scope>
    <source>
        <strain evidence="1">MS0001</strain>
        <tissue evidence="1">Whole body</tissue>
    </source>
</reference>
<sequence>MSYFPYFTGGRGHLVTPPFLSNPPCIPPANVRLPPPPSLPPQRRYFLVELTHLIDIEHIRPRFGQLASVQKIEPWDGTIRDATQAAEGRARMCKDALLQVKENVFGVHRKGVVGRNRGGNIPKEPIVAHSAANPPHSSGQWMPTAISRSVLRMRSFLALLLLCLLSLLAIGI</sequence>
<evidence type="ECO:0000313" key="1">
    <source>
        <dbReference type="EMBL" id="KYM99781.1"/>
    </source>
</evidence>
<evidence type="ECO:0000313" key="2">
    <source>
        <dbReference type="Proteomes" id="UP000078542"/>
    </source>
</evidence>
<dbReference type="EMBL" id="KQ977791">
    <property type="protein sequence ID" value="KYM99781.1"/>
    <property type="molecule type" value="Genomic_DNA"/>
</dbReference>
<accession>A0A195CH75</accession>
<name>A0A195CH75_9HYME</name>
<organism evidence="1 2">
    <name type="scientific">Cyphomyrmex costatus</name>
    <dbReference type="NCBI Taxonomy" id="456900"/>
    <lineage>
        <taxon>Eukaryota</taxon>
        <taxon>Metazoa</taxon>
        <taxon>Ecdysozoa</taxon>
        <taxon>Arthropoda</taxon>
        <taxon>Hexapoda</taxon>
        <taxon>Insecta</taxon>
        <taxon>Pterygota</taxon>
        <taxon>Neoptera</taxon>
        <taxon>Endopterygota</taxon>
        <taxon>Hymenoptera</taxon>
        <taxon>Apocrita</taxon>
        <taxon>Aculeata</taxon>
        <taxon>Formicoidea</taxon>
        <taxon>Formicidae</taxon>
        <taxon>Myrmicinae</taxon>
        <taxon>Cyphomyrmex</taxon>
    </lineage>
</organism>
<proteinExistence type="predicted"/>
<gene>
    <name evidence="1" type="ORF">ALC62_09399</name>
</gene>
<dbReference type="AlphaFoldDB" id="A0A195CH75"/>
<keyword evidence="2" id="KW-1185">Reference proteome</keyword>